<dbReference type="GeneID" id="87481186"/>
<protein>
    <submittedName>
        <fullName evidence="2">Uncharacterized protein</fullName>
    </submittedName>
</protein>
<evidence type="ECO:0000313" key="3">
    <source>
        <dbReference type="Proteomes" id="UP000678154"/>
    </source>
</evidence>
<dbReference type="Proteomes" id="UP000678154">
    <property type="component" value="Chromosome"/>
</dbReference>
<accession>A0ABX8DZG5</accession>
<feature type="compositionally biased region" description="Basic and acidic residues" evidence="1">
    <location>
        <begin position="1"/>
        <end position="44"/>
    </location>
</feature>
<dbReference type="RefSeq" id="WP_043862784.1">
    <property type="nucleotide sequence ID" value="NZ_BQHH01000039.1"/>
</dbReference>
<keyword evidence="3" id="KW-1185">Reference proteome</keyword>
<reference evidence="2 3" key="1">
    <citation type="journal article" date="2016" name="J. Hazard. Mater.">
        <title>A newly isolated Pseudomonas putida S-1 strain for batch-mode-propanethiol degradation and continuous treatment of propanethiol-containing waste gas.</title>
        <authorList>
            <person name="Chen D.Z."/>
            <person name="Sun Y.M."/>
            <person name="Han L.M."/>
            <person name="Chen J."/>
            <person name="Ye J.X."/>
            <person name="Chen J.M."/>
        </authorList>
    </citation>
    <scope>NUCLEOTIDE SEQUENCE [LARGE SCALE GENOMIC DNA]</scope>
    <source>
        <strain evidence="2 3">S-1</strain>
    </source>
</reference>
<evidence type="ECO:0000256" key="1">
    <source>
        <dbReference type="SAM" id="MobiDB-lite"/>
    </source>
</evidence>
<gene>
    <name evidence="2" type="ORF">KH389_13080</name>
</gene>
<sequence length="69" mass="7942">MAIDPRPQDDPLWKDPLNDPRREHDPVTDPNVRGDDDRREHPNDVEGIPDTNPSVPEPDEPTPLSDERR</sequence>
<proteinExistence type="predicted"/>
<evidence type="ECO:0000313" key="2">
    <source>
        <dbReference type="EMBL" id="QVL21449.1"/>
    </source>
</evidence>
<organism evidence="2 3">
    <name type="scientific">Pseudomonas qingdaonensis</name>
    <dbReference type="NCBI Taxonomy" id="2056231"/>
    <lineage>
        <taxon>Bacteria</taxon>
        <taxon>Pseudomonadati</taxon>
        <taxon>Pseudomonadota</taxon>
        <taxon>Gammaproteobacteria</taxon>
        <taxon>Pseudomonadales</taxon>
        <taxon>Pseudomonadaceae</taxon>
        <taxon>Pseudomonas</taxon>
    </lineage>
</organism>
<dbReference type="EMBL" id="CP074676">
    <property type="protein sequence ID" value="QVL21449.1"/>
    <property type="molecule type" value="Genomic_DNA"/>
</dbReference>
<name>A0ABX8DZG5_9PSED</name>
<feature type="region of interest" description="Disordered" evidence="1">
    <location>
        <begin position="1"/>
        <end position="69"/>
    </location>
</feature>